<reference evidence="3" key="2">
    <citation type="journal article" date="2023" name="IMA Fungus">
        <title>Comparative genomic study of the Penicillium genus elucidates a diverse pangenome and 15 lateral gene transfer events.</title>
        <authorList>
            <person name="Petersen C."/>
            <person name="Sorensen T."/>
            <person name="Nielsen M.R."/>
            <person name="Sondergaard T.E."/>
            <person name="Sorensen J.L."/>
            <person name="Fitzpatrick D.A."/>
            <person name="Frisvad J.C."/>
            <person name="Nielsen K.L."/>
        </authorList>
    </citation>
    <scope>NUCLEOTIDE SEQUENCE</scope>
    <source>
        <strain evidence="3">IBT 29677</strain>
    </source>
</reference>
<dbReference type="Proteomes" id="UP001147747">
    <property type="component" value="Unassembled WGS sequence"/>
</dbReference>
<feature type="compositionally biased region" description="Basic and acidic residues" evidence="1">
    <location>
        <begin position="31"/>
        <end position="42"/>
    </location>
</feature>
<comment type="caution">
    <text evidence="3">The sequence shown here is derived from an EMBL/GenBank/DDBJ whole genome shotgun (WGS) entry which is preliminary data.</text>
</comment>
<name>A0A9X0B7U4_9EURO</name>
<dbReference type="GeneID" id="81370464"/>
<dbReference type="AlphaFoldDB" id="A0A9X0B7U4"/>
<dbReference type="EMBL" id="JAPZBU010000008">
    <property type="protein sequence ID" value="KAJ5391357.1"/>
    <property type="molecule type" value="Genomic_DNA"/>
</dbReference>
<evidence type="ECO:0000256" key="1">
    <source>
        <dbReference type="SAM" id="MobiDB-lite"/>
    </source>
</evidence>
<dbReference type="RefSeq" id="XP_056487035.1">
    <property type="nucleotide sequence ID" value="XM_056631484.1"/>
</dbReference>
<dbReference type="Pfam" id="PF01823">
    <property type="entry name" value="MACPF"/>
    <property type="match status" value="1"/>
</dbReference>
<keyword evidence="4" id="KW-1185">Reference proteome</keyword>
<feature type="domain" description="MACPF" evidence="2">
    <location>
        <begin position="219"/>
        <end position="343"/>
    </location>
</feature>
<protein>
    <recommendedName>
        <fullName evidence="2">MACPF domain-containing protein</fullName>
    </recommendedName>
</protein>
<gene>
    <name evidence="3" type="ORF">N7509_006847</name>
</gene>
<evidence type="ECO:0000259" key="2">
    <source>
        <dbReference type="Pfam" id="PF01823"/>
    </source>
</evidence>
<reference evidence="3" key="1">
    <citation type="submission" date="2022-12" db="EMBL/GenBank/DDBJ databases">
        <authorList>
            <person name="Petersen C."/>
        </authorList>
    </citation>
    <scope>NUCLEOTIDE SEQUENCE</scope>
    <source>
        <strain evidence="3">IBT 29677</strain>
    </source>
</reference>
<feature type="region of interest" description="Disordered" evidence="1">
    <location>
        <begin position="1"/>
        <end position="46"/>
    </location>
</feature>
<proteinExistence type="predicted"/>
<dbReference type="OrthoDB" id="2562973at2759"/>
<organism evidence="3 4">
    <name type="scientific">Penicillium cosmopolitanum</name>
    <dbReference type="NCBI Taxonomy" id="1131564"/>
    <lineage>
        <taxon>Eukaryota</taxon>
        <taxon>Fungi</taxon>
        <taxon>Dikarya</taxon>
        <taxon>Ascomycota</taxon>
        <taxon>Pezizomycotina</taxon>
        <taxon>Eurotiomycetes</taxon>
        <taxon>Eurotiomycetidae</taxon>
        <taxon>Eurotiales</taxon>
        <taxon>Aspergillaceae</taxon>
        <taxon>Penicillium</taxon>
    </lineage>
</organism>
<evidence type="ECO:0000313" key="3">
    <source>
        <dbReference type="EMBL" id="KAJ5391357.1"/>
    </source>
</evidence>
<accession>A0A9X0B7U4</accession>
<sequence length="346" mass="38225">MQDDSGEKTKDPDSIQAHEVYLEWTEENEEEKEKKKSMKKELSAGAQKALDSDLDLDSIKIKPELITAPLKELASKHNHASFKAGVSKDGVIVAGSMSEENWDSVLRNTQYLNGHRMVFFNYANGPKGFKRIDKAPYTVTPGFLVNTYQTKYRIPRYVVTDDSYVNVFETATALSKSVPSSSFSQLDVEASGEEIFLVPVCLQMADFSESESQAVASSGSSSTKTMNVTYNFLRVVLHLEPRSVELTEDCKISLKEVKDEESLVQFHHDYGHFFATNVQLGGKLFASEQFTSTESAKAEEKANAMKASAQASFSYNSFQASASASYETNKNISSSSQSSGMSNSLT</sequence>
<evidence type="ECO:0000313" key="4">
    <source>
        <dbReference type="Proteomes" id="UP001147747"/>
    </source>
</evidence>
<dbReference type="InterPro" id="IPR020864">
    <property type="entry name" value="MACPF"/>
</dbReference>
<feature type="compositionally biased region" description="Basic and acidic residues" evidence="1">
    <location>
        <begin position="1"/>
        <end position="13"/>
    </location>
</feature>